<reference evidence="2 3" key="1">
    <citation type="submission" date="2019-04" db="EMBL/GenBank/DDBJ databases">
        <title>Genome analysis of Streptococcus suis strain WUSS327.</title>
        <authorList>
            <person name="Chen H."/>
            <person name="Gao X."/>
            <person name="Wu Z."/>
        </authorList>
    </citation>
    <scope>NUCLEOTIDE SEQUENCE [LARGE SCALE GENOMIC DNA]</scope>
    <source>
        <strain evidence="2 3">WUSS327</strain>
    </source>
</reference>
<keyword evidence="1" id="KW-0472">Membrane</keyword>
<organism evidence="2 3">
    <name type="scientific">Streptococcus suis</name>
    <dbReference type="NCBI Taxonomy" id="1307"/>
    <lineage>
        <taxon>Bacteria</taxon>
        <taxon>Bacillati</taxon>
        <taxon>Bacillota</taxon>
        <taxon>Bacilli</taxon>
        <taxon>Lactobacillales</taxon>
        <taxon>Streptococcaceae</taxon>
        <taxon>Streptococcus</taxon>
    </lineage>
</organism>
<dbReference type="Proteomes" id="UP000309259">
    <property type="component" value="Unassembled WGS sequence"/>
</dbReference>
<keyword evidence="1" id="KW-1133">Transmembrane helix</keyword>
<protein>
    <submittedName>
        <fullName evidence="2">Uncharacterized protein</fullName>
    </submittedName>
</protein>
<feature type="transmembrane region" description="Helical" evidence="1">
    <location>
        <begin position="114"/>
        <end position="134"/>
    </location>
</feature>
<name>A0A4T2GLB4_STRSU</name>
<feature type="transmembrane region" description="Helical" evidence="1">
    <location>
        <begin position="48"/>
        <end position="68"/>
    </location>
</feature>
<evidence type="ECO:0000313" key="2">
    <source>
        <dbReference type="EMBL" id="TIH99093.1"/>
    </source>
</evidence>
<comment type="caution">
    <text evidence="2">The sequence shown here is derived from an EMBL/GenBank/DDBJ whole genome shotgun (WGS) entry which is preliminary data.</text>
</comment>
<proteinExistence type="predicted"/>
<keyword evidence="1" id="KW-0812">Transmembrane</keyword>
<dbReference type="RefSeq" id="WP_136648357.1">
    <property type="nucleotide sequence ID" value="NZ_JAIMDZ010000056.1"/>
</dbReference>
<dbReference type="EMBL" id="SSXL01000056">
    <property type="protein sequence ID" value="TIH99093.1"/>
    <property type="molecule type" value="Genomic_DNA"/>
</dbReference>
<sequence>MEMTGQEPTKLQVALDNLDEALETASYEELMAAGLAKPKGFWHGVKAVFYYIFRAILFCIQVPIFLYYFIKHWILMGIGTFIAYSFIYIAWTTFTTQTYNASRDIYSEIMTDKTLYIVIPLSGFLALLATIAQFREWKEERN</sequence>
<feature type="transmembrane region" description="Helical" evidence="1">
    <location>
        <begin position="73"/>
        <end position="94"/>
    </location>
</feature>
<evidence type="ECO:0000256" key="1">
    <source>
        <dbReference type="SAM" id="Phobius"/>
    </source>
</evidence>
<gene>
    <name evidence="2" type="ORF">FAJ35_11010</name>
</gene>
<dbReference type="AlphaFoldDB" id="A0A4T2GLB4"/>
<evidence type="ECO:0000313" key="3">
    <source>
        <dbReference type="Proteomes" id="UP000309259"/>
    </source>
</evidence>
<accession>A0A4T2GLB4</accession>